<dbReference type="Pfam" id="PF04564">
    <property type="entry name" value="U-box"/>
    <property type="match status" value="1"/>
</dbReference>
<comment type="function">
    <text evidence="5">Functions as an E3 ubiquitin ligase.</text>
</comment>
<evidence type="ECO:0000313" key="7">
    <source>
        <dbReference type="EMBL" id="WOL00880.1"/>
    </source>
</evidence>
<dbReference type="AlphaFoldDB" id="A0AAQ3K2M7"/>
<name>A0AAQ3K2M7_9LILI</name>
<dbReference type="PROSITE" id="PS51698">
    <property type="entry name" value="U_BOX"/>
    <property type="match status" value="1"/>
</dbReference>
<dbReference type="Proteomes" id="UP001327560">
    <property type="component" value="Chromosome 3"/>
</dbReference>
<dbReference type="PANTHER" id="PTHR22849">
    <property type="entry name" value="WDSAM1 PROTEIN"/>
    <property type="match status" value="1"/>
</dbReference>
<dbReference type="CDD" id="cd16664">
    <property type="entry name" value="RING-Ubox_PUB"/>
    <property type="match status" value="1"/>
</dbReference>
<evidence type="ECO:0000256" key="5">
    <source>
        <dbReference type="RuleBase" id="RU369093"/>
    </source>
</evidence>
<dbReference type="InterPro" id="IPR011989">
    <property type="entry name" value="ARM-like"/>
</dbReference>
<dbReference type="EC" id="2.3.2.27" evidence="5"/>
<comment type="catalytic activity">
    <reaction evidence="1 5">
        <text>S-ubiquitinyl-[E2 ubiquitin-conjugating enzyme]-L-cysteine + [acceptor protein]-L-lysine = [E2 ubiquitin-conjugating enzyme]-L-cysteine + N(6)-ubiquitinyl-[acceptor protein]-L-lysine.</text>
        <dbReference type="EC" id="2.3.2.27"/>
    </reaction>
</comment>
<protein>
    <recommendedName>
        <fullName evidence="5 6">U-box domain-containing protein</fullName>
        <ecNumber evidence="5">2.3.2.27</ecNumber>
    </recommendedName>
    <alternativeName>
        <fullName evidence="5">RING-type E3 ubiquitin transferase PUB</fullName>
    </alternativeName>
</protein>
<evidence type="ECO:0000256" key="1">
    <source>
        <dbReference type="ARBA" id="ARBA00000900"/>
    </source>
</evidence>
<dbReference type="PANTHER" id="PTHR22849:SF103">
    <property type="entry name" value="U-BOX DOMAIN-CONTAINING PROTEIN"/>
    <property type="match status" value="1"/>
</dbReference>
<dbReference type="Pfam" id="PF25598">
    <property type="entry name" value="ARM_PUB"/>
    <property type="match status" value="1"/>
</dbReference>
<dbReference type="GO" id="GO:0061630">
    <property type="term" value="F:ubiquitin protein ligase activity"/>
    <property type="evidence" value="ECO:0007669"/>
    <property type="project" value="UniProtKB-UniRule"/>
</dbReference>
<evidence type="ECO:0000259" key="6">
    <source>
        <dbReference type="PROSITE" id="PS51698"/>
    </source>
</evidence>
<dbReference type="InterPro" id="IPR003613">
    <property type="entry name" value="Ubox_domain"/>
</dbReference>
<accession>A0AAQ3K2M7</accession>
<keyword evidence="8" id="KW-1185">Reference proteome</keyword>
<keyword evidence="4 5" id="KW-0833">Ubl conjugation pathway</keyword>
<evidence type="ECO:0000313" key="8">
    <source>
        <dbReference type="Proteomes" id="UP001327560"/>
    </source>
</evidence>
<proteinExistence type="predicted"/>
<feature type="domain" description="U-box" evidence="6">
    <location>
        <begin position="9"/>
        <end position="83"/>
    </location>
</feature>
<dbReference type="FunFam" id="3.30.40.10:FF:000442">
    <property type="entry name" value="RING-type E3 ubiquitin transferase"/>
    <property type="match status" value="1"/>
</dbReference>
<comment type="pathway">
    <text evidence="2 5">Protein modification; protein ubiquitination.</text>
</comment>
<dbReference type="Gene3D" id="1.25.10.10">
    <property type="entry name" value="Leucine-rich Repeat Variant"/>
    <property type="match status" value="2"/>
</dbReference>
<gene>
    <name evidence="7" type="ORF">Cni_G09593</name>
</gene>
<evidence type="ECO:0000256" key="3">
    <source>
        <dbReference type="ARBA" id="ARBA00022679"/>
    </source>
</evidence>
<dbReference type="Gene3D" id="3.30.40.10">
    <property type="entry name" value="Zinc/RING finger domain, C3HC4 (zinc finger)"/>
    <property type="match status" value="1"/>
</dbReference>
<dbReference type="InterPro" id="IPR045210">
    <property type="entry name" value="RING-Ubox_PUB"/>
</dbReference>
<dbReference type="SUPFAM" id="SSF57850">
    <property type="entry name" value="RING/U-box"/>
    <property type="match status" value="1"/>
</dbReference>
<dbReference type="GO" id="GO:0016567">
    <property type="term" value="P:protein ubiquitination"/>
    <property type="evidence" value="ECO:0007669"/>
    <property type="project" value="UniProtKB-UniRule"/>
</dbReference>
<dbReference type="SUPFAM" id="SSF48371">
    <property type="entry name" value="ARM repeat"/>
    <property type="match status" value="1"/>
</dbReference>
<keyword evidence="3 5" id="KW-0808">Transferase</keyword>
<dbReference type="InterPro" id="IPR058678">
    <property type="entry name" value="ARM_PUB"/>
</dbReference>
<sequence length="406" mass="44610">MSRTEKQMSIPHLFRCPISLDLFTDPVTLSTGQTYDRPWIEKWFADGNLTCPVTMQRLQETSFVPNHTLRHLIGQWLVTGGGGGNSHRRLIHNDELSLAKLKQNLQSSSSTRGAKLEALRKVRVLSVESDIGQTCLIQLGFFPLLLELLFQASQIADFELIEVVLECILSLSSSTQLDSLDLLKKSSSLHSLMFLLDKGNKKIKTSLCHFLAAITTSPVTLELSLVLGQMPQVLRALVSLTYDKSNRQASEAAVRAIAGICSLEGNRSNAIREGAVDGIISYLSGPTRKNELQALATLELLLGLEDGKRALVKNPISIQVLVKMVFMVSSDHEGSEHAVGSLFTVCCGSKKVMMKAVDAGVLMQLLLLMQSQCSSKAKAKARALLKLLRCMWAEDPEVITFSKKSD</sequence>
<reference evidence="7 8" key="1">
    <citation type="submission" date="2023-10" db="EMBL/GenBank/DDBJ databases">
        <title>Chromosome-scale genome assembly provides insights into flower coloration mechanisms of Canna indica.</title>
        <authorList>
            <person name="Li C."/>
        </authorList>
    </citation>
    <scope>NUCLEOTIDE SEQUENCE [LARGE SCALE GENOMIC DNA]</scope>
    <source>
        <tissue evidence="7">Flower</tissue>
    </source>
</reference>
<organism evidence="7 8">
    <name type="scientific">Canna indica</name>
    <name type="common">Indian-shot</name>
    <dbReference type="NCBI Taxonomy" id="4628"/>
    <lineage>
        <taxon>Eukaryota</taxon>
        <taxon>Viridiplantae</taxon>
        <taxon>Streptophyta</taxon>
        <taxon>Embryophyta</taxon>
        <taxon>Tracheophyta</taxon>
        <taxon>Spermatophyta</taxon>
        <taxon>Magnoliopsida</taxon>
        <taxon>Liliopsida</taxon>
        <taxon>Zingiberales</taxon>
        <taxon>Cannaceae</taxon>
        <taxon>Canna</taxon>
    </lineage>
</organism>
<evidence type="ECO:0000256" key="4">
    <source>
        <dbReference type="ARBA" id="ARBA00022786"/>
    </source>
</evidence>
<dbReference type="InterPro" id="IPR016024">
    <property type="entry name" value="ARM-type_fold"/>
</dbReference>
<evidence type="ECO:0000256" key="2">
    <source>
        <dbReference type="ARBA" id="ARBA00004906"/>
    </source>
</evidence>
<dbReference type="InterPro" id="IPR013083">
    <property type="entry name" value="Znf_RING/FYVE/PHD"/>
</dbReference>
<dbReference type="EMBL" id="CP136892">
    <property type="protein sequence ID" value="WOL00880.1"/>
    <property type="molecule type" value="Genomic_DNA"/>
</dbReference>
<dbReference type="SMART" id="SM00504">
    <property type="entry name" value="Ubox"/>
    <property type="match status" value="1"/>
</dbReference>
<dbReference type="InterPro" id="IPR045185">
    <property type="entry name" value="PUB22/23/24-like"/>
</dbReference>